<comment type="subcellular location">
    <subcellularLocation>
        <location evidence="7">Cytoplasm</location>
    </subcellularLocation>
</comment>
<evidence type="ECO:0000256" key="8">
    <source>
        <dbReference type="RuleBase" id="RU000673"/>
    </source>
</evidence>
<feature type="site" description="Stabilizes the basic form of H active site to accept a proton" evidence="7">
    <location>
        <position position="91"/>
    </location>
</feature>
<dbReference type="PANTHER" id="PTHR17224">
    <property type="entry name" value="PEPTIDYL-TRNA HYDROLASE"/>
    <property type="match status" value="1"/>
</dbReference>
<evidence type="ECO:0000256" key="7">
    <source>
        <dbReference type="HAMAP-Rule" id="MF_00083"/>
    </source>
</evidence>
<comment type="subunit">
    <text evidence="7">Monomer.</text>
</comment>
<name>A0ABU0S755_9HYPH</name>
<dbReference type="GO" id="GO:0004045">
    <property type="term" value="F:peptidyl-tRNA hydrolase activity"/>
    <property type="evidence" value="ECO:0007669"/>
    <property type="project" value="UniProtKB-EC"/>
</dbReference>
<dbReference type="HAMAP" id="MF_00083">
    <property type="entry name" value="Pept_tRNA_hydro_bact"/>
    <property type="match status" value="1"/>
</dbReference>
<dbReference type="Gene3D" id="3.40.50.1470">
    <property type="entry name" value="Peptidyl-tRNA hydrolase"/>
    <property type="match status" value="1"/>
</dbReference>
<reference evidence="10 11" key="1">
    <citation type="submission" date="2023-07" db="EMBL/GenBank/DDBJ databases">
        <title>Comparative genomics of wheat-associated soil bacteria to identify genetic determinants of phenazine resistance.</title>
        <authorList>
            <person name="Mouncey N."/>
        </authorList>
    </citation>
    <scope>NUCLEOTIDE SEQUENCE [LARGE SCALE GENOMIC DNA]</scope>
    <source>
        <strain evidence="10 11">W4I11</strain>
    </source>
</reference>
<protein>
    <recommendedName>
        <fullName evidence="6 7">Peptidyl-tRNA hydrolase</fullName>
        <shortName evidence="7">Pth</shortName>
        <ecNumber evidence="1 7">3.1.1.29</ecNumber>
    </recommendedName>
</protein>
<comment type="catalytic activity">
    <reaction evidence="7 8">
        <text>an N-acyl-L-alpha-aminoacyl-tRNA + H2O = an N-acyl-L-amino acid + a tRNA + H(+)</text>
        <dbReference type="Rhea" id="RHEA:54448"/>
        <dbReference type="Rhea" id="RHEA-COMP:10123"/>
        <dbReference type="Rhea" id="RHEA-COMP:13883"/>
        <dbReference type="ChEBI" id="CHEBI:15377"/>
        <dbReference type="ChEBI" id="CHEBI:15378"/>
        <dbReference type="ChEBI" id="CHEBI:59874"/>
        <dbReference type="ChEBI" id="CHEBI:78442"/>
        <dbReference type="ChEBI" id="CHEBI:138191"/>
        <dbReference type="EC" id="3.1.1.29"/>
    </reaction>
</comment>
<keyword evidence="2 7" id="KW-0820">tRNA-binding</keyword>
<dbReference type="PROSITE" id="PS01196">
    <property type="entry name" value="PEPT_TRNA_HYDROL_2"/>
    <property type="match status" value="1"/>
</dbReference>
<comment type="similarity">
    <text evidence="5 7 9">Belongs to the PTH family.</text>
</comment>
<dbReference type="NCBIfam" id="TIGR00447">
    <property type="entry name" value="pth"/>
    <property type="match status" value="1"/>
</dbReference>
<feature type="binding site" evidence="7">
    <location>
        <position position="112"/>
    </location>
    <ligand>
        <name>tRNA</name>
        <dbReference type="ChEBI" id="CHEBI:17843"/>
    </ligand>
</feature>
<sequence>MLLIAGLGNPGSQYAYNRHNIGFMAADEIHRRHNFSPWAKKFQALIADGMIDGEKIILIKPQTFMNLSGQSIGEAMRFYKLGLGDLTVIYDELDLAAGKVRVKVGGGSGGHNGIKSIDAHIGKDYRRVRIGIDHPGVKELVTHHVLGNFVKSDSEWLEPVLDAIAVNADYIVKKDDAGFMNRVALATGGKPEKTQVEKSVAKPASQSHIRQARVQKPTVNIPKSGPMADMLNKLFGKKE</sequence>
<keyword evidence="4 7" id="KW-0694">RNA-binding</keyword>
<keyword evidence="11" id="KW-1185">Reference proteome</keyword>
<evidence type="ECO:0000256" key="2">
    <source>
        <dbReference type="ARBA" id="ARBA00022555"/>
    </source>
</evidence>
<dbReference type="RefSeq" id="WP_307279560.1">
    <property type="nucleotide sequence ID" value="NZ_JAUSZT010000003.1"/>
</dbReference>
<accession>A0ABU0S755</accession>
<feature type="binding site" evidence="7">
    <location>
        <position position="66"/>
    </location>
    <ligand>
        <name>tRNA</name>
        <dbReference type="ChEBI" id="CHEBI:17843"/>
    </ligand>
</feature>
<dbReference type="Proteomes" id="UP001237780">
    <property type="component" value="Unassembled WGS sequence"/>
</dbReference>
<evidence type="ECO:0000256" key="4">
    <source>
        <dbReference type="ARBA" id="ARBA00022884"/>
    </source>
</evidence>
<comment type="function">
    <text evidence="7">Catalyzes the release of premature peptidyl moieties from peptidyl-tRNA molecules trapped in stalled 50S ribosomal subunits, and thus maintains levels of free tRNAs and 50S ribosomes.</text>
</comment>
<dbReference type="InterPro" id="IPR036416">
    <property type="entry name" value="Pept_tRNA_hydro_sf"/>
</dbReference>
<comment type="function">
    <text evidence="7">Hydrolyzes ribosome-free peptidyl-tRNAs (with 1 or more amino acids incorporated), which drop off the ribosome during protein synthesis, or as a result of ribosome stalling.</text>
</comment>
<dbReference type="PROSITE" id="PS01195">
    <property type="entry name" value="PEPT_TRNA_HYDROL_1"/>
    <property type="match status" value="1"/>
</dbReference>
<evidence type="ECO:0000256" key="6">
    <source>
        <dbReference type="ARBA" id="ARBA00050038"/>
    </source>
</evidence>
<dbReference type="CDD" id="cd00462">
    <property type="entry name" value="PTH"/>
    <property type="match status" value="1"/>
</dbReference>
<comment type="caution">
    <text evidence="10">The sequence shown here is derived from an EMBL/GenBank/DDBJ whole genome shotgun (WGS) entry which is preliminary data.</text>
</comment>
<feature type="binding site" evidence="7">
    <location>
        <position position="14"/>
    </location>
    <ligand>
        <name>tRNA</name>
        <dbReference type="ChEBI" id="CHEBI:17843"/>
    </ligand>
</feature>
<evidence type="ECO:0000256" key="9">
    <source>
        <dbReference type="RuleBase" id="RU004320"/>
    </source>
</evidence>
<evidence type="ECO:0000256" key="3">
    <source>
        <dbReference type="ARBA" id="ARBA00022801"/>
    </source>
</evidence>
<feature type="site" description="Discriminates between blocked and unblocked aminoacyl-tRNA" evidence="7">
    <location>
        <position position="9"/>
    </location>
</feature>
<keyword evidence="7" id="KW-0963">Cytoplasm</keyword>
<dbReference type="InterPro" id="IPR001328">
    <property type="entry name" value="Pept_tRNA_hydro"/>
</dbReference>
<proteinExistence type="inferred from homology"/>
<evidence type="ECO:0000313" key="10">
    <source>
        <dbReference type="EMBL" id="MDQ0996590.1"/>
    </source>
</evidence>
<organism evidence="10 11">
    <name type="scientific">Phyllobacterium ifriqiyense</name>
    <dbReference type="NCBI Taxonomy" id="314238"/>
    <lineage>
        <taxon>Bacteria</taxon>
        <taxon>Pseudomonadati</taxon>
        <taxon>Pseudomonadota</taxon>
        <taxon>Alphaproteobacteria</taxon>
        <taxon>Hyphomicrobiales</taxon>
        <taxon>Phyllobacteriaceae</taxon>
        <taxon>Phyllobacterium</taxon>
    </lineage>
</organism>
<dbReference type="Pfam" id="PF01195">
    <property type="entry name" value="Pept_tRNA_hydro"/>
    <property type="match status" value="1"/>
</dbReference>
<feature type="active site" description="Proton acceptor" evidence="7">
    <location>
        <position position="19"/>
    </location>
</feature>
<gene>
    <name evidence="7" type="primary">pth</name>
    <name evidence="10" type="ORF">QFZ34_001772</name>
</gene>
<evidence type="ECO:0000256" key="5">
    <source>
        <dbReference type="ARBA" id="ARBA00038063"/>
    </source>
</evidence>
<keyword evidence="3 7" id="KW-0378">Hydrolase</keyword>
<dbReference type="PANTHER" id="PTHR17224:SF1">
    <property type="entry name" value="PEPTIDYL-TRNA HYDROLASE"/>
    <property type="match status" value="1"/>
</dbReference>
<dbReference type="SUPFAM" id="SSF53178">
    <property type="entry name" value="Peptidyl-tRNA hydrolase-like"/>
    <property type="match status" value="1"/>
</dbReference>
<dbReference type="InterPro" id="IPR018171">
    <property type="entry name" value="Pept_tRNA_hydro_CS"/>
</dbReference>
<dbReference type="EC" id="3.1.1.29" evidence="1 7"/>
<evidence type="ECO:0000256" key="1">
    <source>
        <dbReference type="ARBA" id="ARBA00013260"/>
    </source>
</evidence>
<feature type="binding site" evidence="7">
    <location>
        <position position="64"/>
    </location>
    <ligand>
        <name>tRNA</name>
        <dbReference type="ChEBI" id="CHEBI:17843"/>
    </ligand>
</feature>
<evidence type="ECO:0000313" key="11">
    <source>
        <dbReference type="Proteomes" id="UP001237780"/>
    </source>
</evidence>
<dbReference type="EMBL" id="JAUSZT010000003">
    <property type="protein sequence ID" value="MDQ0996590.1"/>
    <property type="molecule type" value="Genomic_DNA"/>
</dbReference>